<organism evidence="1 2">
    <name type="scientific">Eumeta variegata</name>
    <name type="common">Bagworm moth</name>
    <name type="synonym">Eumeta japonica</name>
    <dbReference type="NCBI Taxonomy" id="151549"/>
    <lineage>
        <taxon>Eukaryota</taxon>
        <taxon>Metazoa</taxon>
        <taxon>Ecdysozoa</taxon>
        <taxon>Arthropoda</taxon>
        <taxon>Hexapoda</taxon>
        <taxon>Insecta</taxon>
        <taxon>Pterygota</taxon>
        <taxon>Neoptera</taxon>
        <taxon>Endopterygota</taxon>
        <taxon>Lepidoptera</taxon>
        <taxon>Glossata</taxon>
        <taxon>Ditrysia</taxon>
        <taxon>Tineoidea</taxon>
        <taxon>Psychidae</taxon>
        <taxon>Oiketicinae</taxon>
        <taxon>Eumeta</taxon>
    </lineage>
</organism>
<dbReference type="Proteomes" id="UP000299102">
    <property type="component" value="Unassembled WGS sequence"/>
</dbReference>
<sequence>MPTLYTAKHSFNSKAPLYPELRQTFSATNSRGSLMSGHIQCLPAPAPGRKRAAGALQSAGHVTPQIIRMNFLCVTPRAAPRRSPL</sequence>
<keyword evidence="2" id="KW-1185">Reference proteome</keyword>
<evidence type="ECO:0000313" key="2">
    <source>
        <dbReference type="Proteomes" id="UP000299102"/>
    </source>
</evidence>
<dbReference type="AlphaFoldDB" id="A0A4C1XSL6"/>
<evidence type="ECO:0000313" key="1">
    <source>
        <dbReference type="EMBL" id="GBP66043.1"/>
    </source>
</evidence>
<gene>
    <name evidence="1" type="ORF">EVAR_37690_1</name>
</gene>
<name>A0A4C1XSL6_EUMVA</name>
<comment type="caution">
    <text evidence="1">The sequence shown here is derived from an EMBL/GenBank/DDBJ whole genome shotgun (WGS) entry which is preliminary data.</text>
</comment>
<dbReference type="EMBL" id="BGZK01000946">
    <property type="protein sequence ID" value="GBP66043.1"/>
    <property type="molecule type" value="Genomic_DNA"/>
</dbReference>
<reference evidence="1 2" key="1">
    <citation type="journal article" date="2019" name="Commun. Biol.">
        <title>The bagworm genome reveals a unique fibroin gene that provides high tensile strength.</title>
        <authorList>
            <person name="Kono N."/>
            <person name="Nakamura H."/>
            <person name="Ohtoshi R."/>
            <person name="Tomita M."/>
            <person name="Numata K."/>
            <person name="Arakawa K."/>
        </authorList>
    </citation>
    <scope>NUCLEOTIDE SEQUENCE [LARGE SCALE GENOMIC DNA]</scope>
</reference>
<protein>
    <submittedName>
        <fullName evidence="1">Uncharacterized protein</fullName>
    </submittedName>
</protein>
<accession>A0A4C1XSL6</accession>
<proteinExistence type="predicted"/>